<dbReference type="Proteomes" id="UP000076858">
    <property type="component" value="Unassembled WGS sequence"/>
</dbReference>
<dbReference type="CDD" id="cd00157">
    <property type="entry name" value="Rho"/>
    <property type="match status" value="1"/>
</dbReference>
<dbReference type="InterPro" id="IPR003578">
    <property type="entry name" value="Small_GTPase_Rho"/>
</dbReference>
<dbReference type="SMART" id="SM00174">
    <property type="entry name" value="RHO"/>
    <property type="match status" value="1"/>
</dbReference>
<keyword evidence="12" id="KW-1185">Reference proteome</keyword>
<evidence type="ECO:0000313" key="12">
    <source>
        <dbReference type="Proteomes" id="UP000076858"/>
    </source>
</evidence>
<dbReference type="GO" id="GO:0005525">
    <property type="term" value="F:GTP binding"/>
    <property type="evidence" value="ECO:0007669"/>
    <property type="project" value="UniProtKB-KW"/>
</dbReference>
<dbReference type="PRINTS" id="PR00449">
    <property type="entry name" value="RASTRNSFRMNG"/>
</dbReference>
<evidence type="ECO:0000256" key="6">
    <source>
        <dbReference type="ARBA" id="ARBA00023134"/>
    </source>
</evidence>
<dbReference type="PROSITE" id="PS51419">
    <property type="entry name" value="RAB"/>
    <property type="match status" value="1"/>
</dbReference>
<dbReference type="OrthoDB" id="8830751at2759"/>
<evidence type="ECO:0000256" key="9">
    <source>
        <dbReference type="ARBA" id="ARBA00023289"/>
    </source>
</evidence>
<sequence>MNRVRPIKITVVGDGMVGKTCILIVYTKKEFPELHVPTVFDNYSGTIEVDGYPYNISLWDTAGQEEYKNLRILSYPNTDVFLLCYAVSHRPSFENIVQKWIPELKHYCPHTSIILVGTKADIRKDHGSTNTQCVTTFEGRELSKKFQINGFYECSAKTGENLVQIFEEAIRIAINKPKQKPSRCDLL</sequence>
<evidence type="ECO:0000256" key="1">
    <source>
        <dbReference type="ARBA" id="ARBA00004342"/>
    </source>
</evidence>
<reference evidence="10" key="1">
    <citation type="submission" date="2015-10" db="EMBL/GenBank/DDBJ databases">
        <title>Daphnia magna gene sets from two clonal populations assembled and annotated with EvidentialGene.</title>
        <authorList>
            <person name="Gilbert D."/>
            <person name="Podicheti R."/>
            <person name="Orsini L."/>
            <person name="Colbourne J."/>
            <person name="Pfrender M."/>
        </authorList>
    </citation>
    <scope>NUCLEOTIDE SEQUENCE</scope>
</reference>
<evidence type="ECO:0000256" key="2">
    <source>
        <dbReference type="ARBA" id="ARBA00010142"/>
    </source>
</evidence>
<protein>
    <submittedName>
        <fullName evidence="10">Ras GTP-binding protein RhoL</fullName>
    </submittedName>
</protein>
<comment type="subcellular location">
    <subcellularLocation>
        <location evidence="1">Cell membrane</location>
        <topology evidence="1">Lipid-anchor</topology>
        <orientation evidence="1">Cytoplasmic side</orientation>
    </subcellularLocation>
</comment>
<reference evidence="10" key="2">
    <citation type="submission" date="2015-10" db="EMBL/GenBank/DDBJ databases">
        <authorList>
            <person name="Gilbert D.G."/>
        </authorList>
    </citation>
    <scope>NUCLEOTIDE SEQUENCE</scope>
</reference>
<evidence type="ECO:0000256" key="3">
    <source>
        <dbReference type="ARBA" id="ARBA00022475"/>
    </source>
</evidence>
<dbReference type="InterPro" id="IPR027417">
    <property type="entry name" value="P-loop_NTPase"/>
</dbReference>
<comment type="similarity">
    <text evidence="2">Belongs to the small GTPase superfamily. Rho family.</text>
</comment>
<dbReference type="PROSITE" id="PS51421">
    <property type="entry name" value="RAS"/>
    <property type="match status" value="1"/>
</dbReference>
<evidence type="ECO:0000256" key="5">
    <source>
        <dbReference type="ARBA" id="ARBA00022741"/>
    </source>
</evidence>
<accession>A0A0P4XH59</accession>
<dbReference type="EMBL" id="LRGB01000443">
    <property type="protein sequence ID" value="KZS19128.1"/>
    <property type="molecule type" value="Genomic_DNA"/>
</dbReference>
<dbReference type="Pfam" id="PF00071">
    <property type="entry name" value="Ras"/>
    <property type="match status" value="1"/>
</dbReference>
<dbReference type="AlphaFoldDB" id="A0A0P4XH59"/>
<evidence type="ECO:0000313" key="11">
    <source>
        <dbReference type="EMBL" id="KZS19128.1"/>
    </source>
</evidence>
<dbReference type="InterPro" id="IPR005225">
    <property type="entry name" value="Small_GTP-bd"/>
</dbReference>
<organism evidence="10">
    <name type="scientific">Daphnia magna</name>
    <dbReference type="NCBI Taxonomy" id="35525"/>
    <lineage>
        <taxon>Eukaryota</taxon>
        <taxon>Metazoa</taxon>
        <taxon>Ecdysozoa</taxon>
        <taxon>Arthropoda</taxon>
        <taxon>Crustacea</taxon>
        <taxon>Branchiopoda</taxon>
        <taxon>Diplostraca</taxon>
        <taxon>Cladocera</taxon>
        <taxon>Anomopoda</taxon>
        <taxon>Daphniidae</taxon>
        <taxon>Daphnia</taxon>
    </lineage>
</organism>
<dbReference type="GO" id="GO:0007264">
    <property type="term" value="P:small GTPase-mediated signal transduction"/>
    <property type="evidence" value="ECO:0007669"/>
    <property type="project" value="InterPro"/>
</dbReference>
<keyword evidence="9" id="KW-0636">Prenylation</keyword>
<evidence type="ECO:0000256" key="8">
    <source>
        <dbReference type="ARBA" id="ARBA00023288"/>
    </source>
</evidence>
<dbReference type="GO" id="GO:0022412">
    <property type="term" value="P:cellular process involved in reproduction in multicellular organism"/>
    <property type="evidence" value="ECO:0007669"/>
    <property type="project" value="UniProtKB-ARBA"/>
</dbReference>
<dbReference type="STRING" id="35525.A0A0P4XH59"/>
<dbReference type="FunFam" id="3.40.50.300:FF:000983">
    <property type="entry name" value="Rho family GTPase"/>
    <property type="match status" value="1"/>
</dbReference>
<reference evidence="11 12" key="3">
    <citation type="submission" date="2016-03" db="EMBL/GenBank/DDBJ databases">
        <title>EvidentialGene: Evidence-directed Construction of Genes on Genomes.</title>
        <authorList>
            <person name="Gilbert D.G."/>
            <person name="Choi J.-H."/>
            <person name="Mockaitis K."/>
            <person name="Colbourne J."/>
            <person name="Pfrender M."/>
        </authorList>
    </citation>
    <scope>NUCLEOTIDE SEQUENCE [LARGE SCALE GENOMIC DNA]</scope>
    <source>
        <strain evidence="11 12">Xinb3</strain>
        <tissue evidence="11">Complete organism</tissue>
    </source>
</reference>
<gene>
    <name evidence="11" type="ORF">APZ42_014491</name>
</gene>
<evidence type="ECO:0000256" key="7">
    <source>
        <dbReference type="ARBA" id="ARBA00023136"/>
    </source>
</evidence>
<dbReference type="GO" id="GO:0035099">
    <property type="term" value="P:hemocyte migration"/>
    <property type="evidence" value="ECO:0007669"/>
    <property type="project" value="UniProtKB-ARBA"/>
</dbReference>
<proteinExistence type="inferred from homology"/>
<keyword evidence="7" id="KW-0472">Membrane</keyword>
<dbReference type="GO" id="GO:0001667">
    <property type="term" value="P:ameboidal-type cell migration"/>
    <property type="evidence" value="ECO:0007669"/>
    <property type="project" value="UniProtKB-ARBA"/>
</dbReference>
<dbReference type="InterPro" id="IPR001806">
    <property type="entry name" value="Small_GTPase"/>
</dbReference>
<dbReference type="EMBL" id="GDIP01244923">
    <property type="protein sequence ID" value="JAI78478.1"/>
    <property type="molecule type" value="Transcribed_RNA"/>
</dbReference>
<keyword evidence="5" id="KW-0547">Nucleotide-binding</keyword>
<dbReference type="PANTHER" id="PTHR24072">
    <property type="entry name" value="RHO FAMILY GTPASE"/>
    <property type="match status" value="1"/>
</dbReference>
<keyword evidence="8" id="KW-0449">Lipoprotein</keyword>
<dbReference type="PROSITE" id="PS51420">
    <property type="entry name" value="RHO"/>
    <property type="match status" value="1"/>
</dbReference>
<dbReference type="SUPFAM" id="SSF52540">
    <property type="entry name" value="P-loop containing nucleoside triphosphate hydrolases"/>
    <property type="match status" value="1"/>
</dbReference>
<dbReference type="GO" id="GO:0003006">
    <property type="term" value="P:developmental process involved in reproduction"/>
    <property type="evidence" value="ECO:0007669"/>
    <property type="project" value="UniProtKB-ARBA"/>
</dbReference>
<dbReference type="GO" id="GO:0003924">
    <property type="term" value="F:GTPase activity"/>
    <property type="evidence" value="ECO:0007669"/>
    <property type="project" value="InterPro"/>
</dbReference>
<keyword evidence="4" id="KW-0488">Methylation</keyword>
<evidence type="ECO:0000313" key="10">
    <source>
        <dbReference type="EMBL" id="JAI78478.1"/>
    </source>
</evidence>
<dbReference type="GO" id="GO:0005886">
    <property type="term" value="C:plasma membrane"/>
    <property type="evidence" value="ECO:0007669"/>
    <property type="project" value="UniProtKB-SubCell"/>
</dbReference>
<keyword evidence="6" id="KW-0342">GTP-binding</keyword>
<dbReference type="SMART" id="SM00175">
    <property type="entry name" value="RAB"/>
    <property type="match status" value="1"/>
</dbReference>
<keyword evidence="3" id="KW-1003">Cell membrane</keyword>
<dbReference type="Gene3D" id="3.40.50.300">
    <property type="entry name" value="P-loop containing nucleotide triphosphate hydrolases"/>
    <property type="match status" value="1"/>
</dbReference>
<evidence type="ECO:0000256" key="4">
    <source>
        <dbReference type="ARBA" id="ARBA00022481"/>
    </source>
</evidence>
<dbReference type="NCBIfam" id="TIGR00231">
    <property type="entry name" value="small_GTP"/>
    <property type="match status" value="1"/>
</dbReference>
<dbReference type="GO" id="GO:0035006">
    <property type="term" value="P:melanization defense response"/>
    <property type="evidence" value="ECO:0007669"/>
    <property type="project" value="UniProtKB-ARBA"/>
</dbReference>
<dbReference type="SMART" id="SM00173">
    <property type="entry name" value="RAS"/>
    <property type="match status" value="1"/>
</dbReference>
<name>A0A0P4XH59_9CRUS</name>